<dbReference type="Proteomes" id="UP001189429">
    <property type="component" value="Unassembled WGS sequence"/>
</dbReference>
<evidence type="ECO:0000256" key="1">
    <source>
        <dbReference type="SAM" id="MobiDB-lite"/>
    </source>
</evidence>
<dbReference type="InterPro" id="IPR014729">
    <property type="entry name" value="Rossmann-like_a/b/a_fold"/>
</dbReference>
<organism evidence="2 3">
    <name type="scientific">Prorocentrum cordatum</name>
    <dbReference type="NCBI Taxonomy" id="2364126"/>
    <lineage>
        <taxon>Eukaryota</taxon>
        <taxon>Sar</taxon>
        <taxon>Alveolata</taxon>
        <taxon>Dinophyceae</taxon>
        <taxon>Prorocentrales</taxon>
        <taxon>Prorocentraceae</taxon>
        <taxon>Prorocentrum</taxon>
    </lineage>
</organism>
<keyword evidence="3" id="KW-1185">Reference proteome</keyword>
<proteinExistence type="predicted"/>
<dbReference type="SUPFAM" id="SSF52374">
    <property type="entry name" value="Nucleotidylyl transferase"/>
    <property type="match status" value="1"/>
</dbReference>
<protein>
    <submittedName>
        <fullName evidence="2">Uncharacterized protein</fullName>
    </submittedName>
</protein>
<evidence type="ECO:0000313" key="3">
    <source>
        <dbReference type="Proteomes" id="UP001189429"/>
    </source>
</evidence>
<sequence>MARCCAAAAAAAAEAARQDVEALLARVPPRSRVAVVSMLGSLCPVTLAHVRAFDEARRLLLAEPGAAVERPPRLEEFAECVGLVRLNPDGHVAKKTSQKGQRAICLEDRAQLVRLAVSGRPWLLYDESGRGAARASAQGLALLRSRFPNVTFVHFDMNGADDVAKYRKWASAGPNNRMITMGRPGFTERVQAGIARAGVEPKHCILGPELPDISSTAARDASAAGDVKALLQLLHPAVAEYLLQRDGWPGLPEAEAEESPDTPTGSSLTAPEDGPPPAASPLEEPQAARRRWQAPQSR</sequence>
<gene>
    <name evidence="2" type="ORF">PCOR1329_LOCUS54413</name>
</gene>
<accession>A0ABN9V3U7</accession>
<dbReference type="Gene3D" id="3.40.50.620">
    <property type="entry name" value="HUPs"/>
    <property type="match status" value="1"/>
</dbReference>
<feature type="region of interest" description="Disordered" evidence="1">
    <location>
        <begin position="249"/>
        <end position="298"/>
    </location>
</feature>
<comment type="caution">
    <text evidence="2">The sequence shown here is derived from an EMBL/GenBank/DDBJ whole genome shotgun (WGS) entry which is preliminary data.</text>
</comment>
<reference evidence="2" key="1">
    <citation type="submission" date="2023-10" db="EMBL/GenBank/DDBJ databases">
        <authorList>
            <person name="Chen Y."/>
            <person name="Shah S."/>
            <person name="Dougan E. K."/>
            <person name="Thang M."/>
            <person name="Chan C."/>
        </authorList>
    </citation>
    <scope>NUCLEOTIDE SEQUENCE [LARGE SCALE GENOMIC DNA]</scope>
</reference>
<name>A0ABN9V3U7_9DINO</name>
<evidence type="ECO:0000313" key="2">
    <source>
        <dbReference type="EMBL" id="CAK0867485.1"/>
    </source>
</evidence>
<dbReference type="EMBL" id="CAUYUJ010016649">
    <property type="protein sequence ID" value="CAK0867485.1"/>
    <property type="molecule type" value="Genomic_DNA"/>
</dbReference>